<name>A0AAD8XYX2_9STRA</name>
<evidence type="ECO:0000313" key="4">
    <source>
        <dbReference type="Proteomes" id="UP001224775"/>
    </source>
</evidence>
<sequence>MLPSNIHLILALLLALVSPAYGGIALGTFLGADWADAEAMMRENVSASIKNLQKFCTTDVESLCPNGKADVIDNKNSEPAVTAWTSSSFERHTYKRFAQVSFGFGDSADNCLRSEFNQYEKAGIHSNRLTPKCYNWICNTQDRFDLYHEREKGDDKREGFVIFSTLFGMGMSAAVGYMIGLYQKEHEDILSFSNDGRRESKKIFALIALAISIPACIILFTCPRLLVLMTITLIMGRAAQWYIQTKEDISYSALSGDSGLVFAAIPVQMD</sequence>
<evidence type="ECO:0000256" key="1">
    <source>
        <dbReference type="SAM" id="Phobius"/>
    </source>
</evidence>
<protein>
    <recommendedName>
        <fullName evidence="5">Solute carrier family 40 protein</fullName>
    </recommendedName>
</protein>
<proteinExistence type="predicted"/>
<feature type="chain" id="PRO_5042224350" description="Solute carrier family 40 protein" evidence="2">
    <location>
        <begin position="23"/>
        <end position="270"/>
    </location>
</feature>
<evidence type="ECO:0008006" key="5">
    <source>
        <dbReference type="Google" id="ProtNLM"/>
    </source>
</evidence>
<feature type="transmembrane region" description="Helical" evidence="1">
    <location>
        <begin position="203"/>
        <end position="220"/>
    </location>
</feature>
<keyword evidence="1" id="KW-0472">Membrane</keyword>
<organism evidence="3 4">
    <name type="scientific">Skeletonema marinoi</name>
    <dbReference type="NCBI Taxonomy" id="267567"/>
    <lineage>
        <taxon>Eukaryota</taxon>
        <taxon>Sar</taxon>
        <taxon>Stramenopiles</taxon>
        <taxon>Ochrophyta</taxon>
        <taxon>Bacillariophyta</taxon>
        <taxon>Coscinodiscophyceae</taxon>
        <taxon>Thalassiosirophycidae</taxon>
        <taxon>Thalassiosirales</taxon>
        <taxon>Skeletonemataceae</taxon>
        <taxon>Skeletonema</taxon>
        <taxon>Skeletonema marinoi-dohrnii complex</taxon>
    </lineage>
</organism>
<keyword evidence="1" id="KW-0812">Transmembrane</keyword>
<keyword evidence="4" id="KW-1185">Reference proteome</keyword>
<dbReference type="AlphaFoldDB" id="A0AAD8XYX2"/>
<accession>A0AAD8XYX2</accession>
<dbReference type="EMBL" id="JATAAI010000029">
    <property type="protein sequence ID" value="KAK1736446.1"/>
    <property type="molecule type" value="Genomic_DNA"/>
</dbReference>
<keyword evidence="1" id="KW-1133">Transmembrane helix</keyword>
<reference evidence="3" key="1">
    <citation type="submission" date="2023-06" db="EMBL/GenBank/DDBJ databases">
        <title>Survivors Of The Sea: Transcriptome response of Skeletonema marinoi to long-term dormancy.</title>
        <authorList>
            <person name="Pinder M.I.M."/>
            <person name="Kourtchenko O."/>
            <person name="Robertson E.K."/>
            <person name="Larsson T."/>
            <person name="Maumus F."/>
            <person name="Osuna-Cruz C.M."/>
            <person name="Vancaester E."/>
            <person name="Stenow R."/>
            <person name="Vandepoele K."/>
            <person name="Ploug H."/>
            <person name="Bruchert V."/>
            <person name="Godhe A."/>
            <person name="Topel M."/>
        </authorList>
    </citation>
    <scope>NUCLEOTIDE SEQUENCE</scope>
    <source>
        <strain evidence="3">R05AC</strain>
    </source>
</reference>
<feature type="transmembrane region" description="Helical" evidence="1">
    <location>
        <begin position="160"/>
        <end position="182"/>
    </location>
</feature>
<gene>
    <name evidence="3" type="ORF">QTG54_013046</name>
</gene>
<dbReference type="Proteomes" id="UP001224775">
    <property type="component" value="Unassembled WGS sequence"/>
</dbReference>
<evidence type="ECO:0000313" key="3">
    <source>
        <dbReference type="EMBL" id="KAK1736446.1"/>
    </source>
</evidence>
<keyword evidence="2" id="KW-0732">Signal</keyword>
<feature type="signal peptide" evidence="2">
    <location>
        <begin position="1"/>
        <end position="22"/>
    </location>
</feature>
<comment type="caution">
    <text evidence="3">The sequence shown here is derived from an EMBL/GenBank/DDBJ whole genome shotgun (WGS) entry which is preliminary data.</text>
</comment>
<evidence type="ECO:0000256" key="2">
    <source>
        <dbReference type="SAM" id="SignalP"/>
    </source>
</evidence>